<comment type="caution">
    <text evidence="3">The sequence shown here is derived from an EMBL/GenBank/DDBJ whole genome shotgun (WGS) entry which is preliminary data.</text>
</comment>
<feature type="domain" description="DDH" evidence="1">
    <location>
        <begin position="16"/>
        <end position="161"/>
    </location>
</feature>
<feature type="domain" description="DHHA1" evidence="2">
    <location>
        <begin position="251"/>
        <end position="320"/>
    </location>
</feature>
<sequence length="327" mass="36275">MDSPKTILKTLKTAKKILIPLHVRPDGDSVGSALALYHFLFDLGKKPTIVSADPTPEIFYFLPGIKRIKNIDPAKLDLDPFDVLLLVDNADLSRFTNTKDLTIPPKLLVVNIDHHVTNPNFGDLNYVVPDATSAAEVVYDLFKLWKVKITPEIANCLLTGIYTDTGGFLFPATTASSLTKAANLIRNGADRDKIVENSFRSWSPKIPIVWGTILNNAKSKRGLVYSTISYREMQKIKVEPDELYSARSFAVNNFLLAVRGIKVSLLFSEERPRYVKVNIRSKGNFDVSKIAKEMGGGGHRNASAFAYNGSLKESISKTLKLMSSKLE</sequence>
<dbReference type="Pfam" id="PF01368">
    <property type="entry name" value="DHH"/>
    <property type="match status" value="1"/>
</dbReference>
<dbReference type="InterPro" id="IPR001667">
    <property type="entry name" value="DDH_dom"/>
</dbReference>
<evidence type="ECO:0000313" key="3">
    <source>
        <dbReference type="EMBL" id="OGC54571.1"/>
    </source>
</evidence>
<dbReference type="SUPFAM" id="SSF64182">
    <property type="entry name" value="DHH phosphoesterases"/>
    <property type="match status" value="1"/>
</dbReference>
<dbReference type="STRING" id="1802619.A2797_01630"/>
<protein>
    <recommendedName>
        <fullName evidence="5">DDH domain-containing protein</fullName>
    </recommendedName>
</protein>
<proteinExistence type="predicted"/>
<gene>
    <name evidence="3" type="ORF">A2797_01630</name>
</gene>
<dbReference type="PANTHER" id="PTHR47618:SF1">
    <property type="entry name" value="BIFUNCTIONAL OLIGORIBONUCLEASE AND PAP PHOSPHATASE NRNA"/>
    <property type="match status" value="1"/>
</dbReference>
<dbReference type="Proteomes" id="UP000179005">
    <property type="component" value="Unassembled WGS sequence"/>
</dbReference>
<dbReference type="InterPro" id="IPR038763">
    <property type="entry name" value="DHH_sf"/>
</dbReference>
<name>A0A1F4VBF4_UNCKA</name>
<organism evidence="3 4">
    <name type="scientific">candidate division WWE3 bacterium RIFCSPHIGHO2_01_FULL_48_15</name>
    <dbReference type="NCBI Taxonomy" id="1802619"/>
    <lineage>
        <taxon>Bacteria</taxon>
        <taxon>Katanobacteria</taxon>
    </lineage>
</organism>
<dbReference type="GO" id="GO:0003676">
    <property type="term" value="F:nucleic acid binding"/>
    <property type="evidence" value="ECO:0007669"/>
    <property type="project" value="InterPro"/>
</dbReference>
<evidence type="ECO:0000259" key="2">
    <source>
        <dbReference type="Pfam" id="PF02272"/>
    </source>
</evidence>
<dbReference type="InterPro" id="IPR051319">
    <property type="entry name" value="Oligoribo/pAp-PDE_c-di-AMP_PDE"/>
</dbReference>
<evidence type="ECO:0008006" key="5">
    <source>
        <dbReference type="Google" id="ProtNLM"/>
    </source>
</evidence>
<dbReference type="InterPro" id="IPR003156">
    <property type="entry name" value="DHHA1_dom"/>
</dbReference>
<evidence type="ECO:0000259" key="1">
    <source>
        <dbReference type="Pfam" id="PF01368"/>
    </source>
</evidence>
<dbReference type="PANTHER" id="PTHR47618">
    <property type="entry name" value="BIFUNCTIONAL OLIGORIBONUCLEASE AND PAP PHOSPHATASE NRNA"/>
    <property type="match status" value="1"/>
</dbReference>
<dbReference type="Gene3D" id="3.90.1640.10">
    <property type="entry name" value="inorganic pyrophosphatase (n-terminal core)"/>
    <property type="match status" value="1"/>
</dbReference>
<dbReference type="Pfam" id="PF02272">
    <property type="entry name" value="DHHA1"/>
    <property type="match status" value="1"/>
</dbReference>
<dbReference type="EMBL" id="MEVC01000020">
    <property type="protein sequence ID" value="OGC54571.1"/>
    <property type="molecule type" value="Genomic_DNA"/>
</dbReference>
<accession>A0A1F4VBF4</accession>
<evidence type="ECO:0000313" key="4">
    <source>
        <dbReference type="Proteomes" id="UP000179005"/>
    </source>
</evidence>
<dbReference type="AlphaFoldDB" id="A0A1F4VBF4"/>
<dbReference type="Gene3D" id="3.10.310.30">
    <property type="match status" value="1"/>
</dbReference>
<reference evidence="3 4" key="1">
    <citation type="journal article" date="2016" name="Nat. Commun.">
        <title>Thousands of microbial genomes shed light on interconnected biogeochemical processes in an aquifer system.</title>
        <authorList>
            <person name="Anantharaman K."/>
            <person name="Brown C.T."/>
            <person name="Hug L.A."/>
            <person name="Sharon I."/>
            <person name="Castelle C.J."/>
            <person name="Probst A.J."/>
            <person name="Thomas B.C."/>
            <person name="Singh A."/>
            <person name="Wilkins M.J."/>
            <person name="Karaoz U."/>
            <person name="Brodie E.L."/>
            <person name="Williams K.H."/>
            <person name="Hubbard S.S."/>
            <person name="Banfield J.F."/>
        </authorList>
    </citation>
    <scope>NUCLEOTIDE SEQUENCE [LARGE SCALE GENOMIC DNA]</scope>
</reference>